<name>A0ABT4XK71_9PSED</name>
<dbReference type="Pfam" id="PF22456">
    <property type="entry name" value="PqqF-like_C_4"/>
    <property type="match status" value="1"/>
</dbReference>
<evidence type="ECO:0000256" key="8">
    <source>
        <dbReference type="ARBA" id="ARBA00022833"/>
    </source>
</evidence>
<feature type="domain" description="Peptidase M16 N-terminal" evidence="14">
    <location>
        <begin position="26"/>
        <end position="149"/>
    </location>
</feature>
<comment type="pathway">
    <text evidence="2">Cofactor biosynthesis; pyrroloquinoline quinone biosynthesis.</text>
</comment>
<dbReference type="InterPro" id="IPR001431">
    <property type="entry name" value="Pept_M16_Zn_BS"/>
</dbReference>
<evidence type="ECO:0000256" key="9">
    <source>
        <dbReference type="ARBA" id="ARBA00022905"/>
    </source>
</evidence>
<comment type="similarity">
    <text evidence="3 13">Belongs to the peptidase M16 family.</text>
</comment>
<keyword evidence="19" id="KW-1185">Reference proteome</keyword>
<dbReference type="InterPro" id="IPR007863">
    <property type="entry name" value="Peptidase_M16_C"/>
</dbReference>
<protein>
    <recommendedName>
        <fullName evidence="4">Coenzyme PQQ synthesis protein F</fullName>
    </recommendedName>
    <alternativeName>
        <fullName evidence="12">Pyrroloquinoline quinone biosynthesis protein F</fullName>
    </alternativeName>
</protein>
<keyword evidence="10" id="KW-0482">Metalloprotease</keyword>
<dbReference type="PROSITE" id="PS00143">
    <property type="entry name" value="INSULINASE"/>
    <property type="match status" value="1"/>
</dbReference>
<sequence>MPAACTLPSLNVAQPQCRQLANGLQVAMLSLPDTAKAAISVRVAVGSHDEPAEYPGMAHFLEHLLFLGSSGYAVEQSLMAFVQACGGQVNASTQARHTDYFCEVPADRLGEALARLLDMLAHPLLDQAAQLREREVVHAEFLARGQDPDTLVAVALGQALPVGHRFAAFQAGNRDTLAVEQAAFQQALQAFHQRFYQAGQLSLLVVGPQTIAELDELAQRHAAPLPGRGHQRQSSPAALLPLRVQQLRMTLPGGAPSLQLAFVLEWTEPGMDAALDFLQSWLRSEAPGGLLAGLREAQLCHGLQVRLVYRYADQAMLLLSIAGVDEAPATQAEVVAAVLGWLEFFAVADQRGALCERYRAIQCQRLHSLPALALARYWQDCLAAGWSPGAGLNGAGQAAVAGLLAQMQDARRLLRLFGSSRPMPAWPAPGFTLQMQEAPPVSAAPCSWAWQLPPANPFLEPAAAAMPALGIAARVRWLPVPATGAGGPATLYWRCWLVERVDAGELQALLRVALRTIAADAAEVGIVVQLTAWDDGWQLSLQGSAGLLPTVVQQVLPALLAPAPAAWQQGPREARQAAIQAQAEMPFRQLLGRLPELFAAPRAECAALTAQRLHECYRQARFDALGVGVNAAGQAEIERLFSSVAPLNTPEPSAMGPAGRYWQDAGIDCSDTALLMFCPLPAADAATEAAWRLLAQFCQGAFYRRLRSELQLGYAVYCGFRQVQAQRGILFAVQSPHASAEQILGHIEAFLKTQGERLAALDDQALALIASELSRQTPSSPQDLAEQHWHAHLAGLPAAHETAVLQALAALKRPQLLAAYGQLSQAQGSWRVLATAAKPATGWSSPR</sequence>
<evidence type="ECO:0000313" key="18">
    <source>
        <dbReference type="EMBL" id="MDA7088604.1"/>
    </source>
</evidence>
<evidence type="ECO:0000256" key="1">
    <source>
        <dbReference type="ARBA" id="ARBA00001947"/>
    </source>
</evidence>
<evidence type="ECO:0000256" key="10">
    <source>
        <dbReference type="ARBA" id="ARBA00023049"/>
    </source>
</evidence>
<evidence type="ECO:0000256" key="6">
    <source>
        <dbReference type="ARBA" id="ARBA00022723"/>
    </source>
</evidence>
<evidence type="ECO:0000259" key="14">
    <source>
        <dbReference type="Pfam" id="PF00675"/>
    </source>
</evidence>
<dbReference type="InterPro" id="IPR054734">
    <property type="entry name" value="PqqF-like_C_4"/>
</dbReference>
<gene>
    <name evidence="18" type="primary">pqqF</name>
    <name evidence="18" type="ORF">PH586_19670</name>
</gene>
<feature type="domain" description="Peptidase M16 C-terminal" evidence="15">
    <location>
        <begin position="186"/>
        <end position="342"/>
    </location>
</feature>
<evidence type="ECO:0000259" key="15">
    <source>
        <dbReference type="Pfam" id="PF05193"/>
    </source>
</evidence>
<dbReference type="RefSeq" id="WP_271349495.1">
    <property type="nucleotide sequence ID" value="NZ_JAQJZJ010000010.1"/>
</dbReference>
<dbReference type="Pfam" id="PF00675">
    <property type="entry name" value="Peptidase_M16"/>
    <property type="match status" value="1"/>
</dbReference>
<evidence type="ECO:0000259" key="17">
    <source>
        <dbReference type="Pfam" id="PF22456"/>
    </source>
</evidence>
<comment type="caution">
    <text evidence="18">The sequence shown here is derived from an EMBL/GenBank/DDBJ whole genome shotgun (WGS) entry which is preliminary data.</text>
</comment>
<dbReference type="NCBIfam" id="TIGR02110">
    <property type="entry name" value="PQQ_syn_pqqF"/>
    <property type="match status" value="1"/>
</dbReference>
<dbReference type="Pfam" id="PF05193">
    <property type="entry name" value="Peptidase_M16_C"/>
    <property type="match status" value="1"/>
</dbReference>
<dbReference type="Gene3D" id="3.30.830.10">
    <property type="entry name" value="Metalloenzyme, LuxS/M16 peptidase-like"/>
    <property type="match status" value="2"/>
</dbReference>
<organism evidence="18 19">
    <name type="scientific">Pseudomonas aestuarii</name>
    <dbReference type="NCBI Taxonomy" id="3018340"/>
    <lineage>
        <taxon>Bacteria</taxon>
        <taxon>Pseudomonadati</taxon>
        <taxon>Pseudomonadota</taxon>
        <taxon>Gammaproteobacteria</taxon>
        <taxon>Pseudomonadales</taxon>
        <taxon>Pseudomonadaceae</taxon>
        <taxon>Pseudomonas</taxon>
    </lineage>
</organism>
<dbReference type="InterPro" id="IPR054733">
    <property type="entry name" value="PqqF_C_3"/>
</dbReference>
<evidence type="ECO:0000256" key="11">
    <source>
        <dbReference type="ARBA" id="ARBA00024932"/>
    </source>
</evidence>
<dbReference type="InterPro" id="IPR011249">
    <property type="entry name" value="Metalloenz_LuxS/M16"/>
</dbReference>
<evidence type="ECO:0000256" key="13">
    <source>
        <dbReference type="RuleBase" id="RU004447"/>
    </source>
</evidence>
<dbReference type="Pfam" id="PF22455">
    <property type="entry name" value="PqqF_C_3"/>
    <property type="match status" value="1"/>
</dbReference>
<keyword evidence="7 18" id="KW-0378">Hydrolase</keyword>
<evidence type="ECO:0000256" key="5">
    <source>
        <dbReference type="ARBA" id="ARBA00022670"/>
    </source>
</evidence>
<keyword evidence="5" id="KW-0645">Protease</keyword>
<keyword evidence="9" id="KW-0884">PQQ biosynthesis</keyword>
<dbReference type="GO" id="GO:0016787">
    <property type="term" value="F:hydrolase activity"/>
    <property type="evidence" value="ECO:0007669"/>
    <property type="project" value="UniProtKB-KW"/>
</dbReference>
<evidence type="ECO:0000256" key="4">
    <source>
        <dbReference type="ARBA" id="ARBA00015088"/>
    </source>
</evidence>
<comment type="function">
    <text evidence="11">Required for coenzyme pyrroloquinoline quinone (PQQ) biosynthesis. It is thought that this protein is a protease that cleaves peptides bond in a small peptide (gene pqqA), providing the glutamate and tyrosine residues which are necessary for the synthesis of PQQ.</text>
</comment>
<dbReference type="PANTHER" id="PTHR43690:SF18">
    <property type="entry name" value="INSULIN-DEGRADING ENZYME-RELATED"/>
    <property type="match status" value="1"/>
</dbReference>
<evidence type="ECO:0000313" key="19">
    <source>
        <dbReference type="Proteomes" id="UP001212042"/>
    </source>
</evidence>
<evidence type="ECO:0000256" key="12">
    <source>
        <dbReference type="ARBA" id="ARBA00030977"/>
    </source>
</evidence>
<accession>A0ABT4XK71</accession>
<dbReference type="PANTHER" id="PTHR43690">
    <property type="entry name" value="NARDILYSIN"/>
    <property type="match status" value="1"/>
</dbReference>
<feature type="domain" description="Coenzyme PQQ synthesis protein F-like C-terminal lobe" evidence="17">
    <location>
        <begin position="693"/>
        <end position="787"/>
    </location>
</feature>
<dbReference type="InterPro" id="IPR011844">
    <property type="entry name" value="PQQ_synth_PqqF"/>
</dbReference>
<evidence type="ECO:0000256" key="7">
    <source>
        <dbReference type="ARBA" id="ARBA00022801"/>
    </source>
</evidence>
<evidence type="ECO:0000256" key="2">
    <source>
        <dbReference type="ARBA" id="ARBA00004886"/>
    </source>
</evidence>
<dbReference type="EMBL" id="JAQJZJ010000010">
    <property type="protein sequence ID" value="MDA7088604.1"/>
    <property type="molecule type" value="Genomic_DNA"/>
</dbReference>
<keyword evidence="8" id="KW-0862">Zinc</keyword>
<reference evidence="18 19" key="1">
    <citation type="submission" date="2023-01" db="EMBL/GenBank/DDBJ databases">
        <title>Pseudomonas SA3-5T sp. nov., isolated from tidal flat sediment.</title>
        <authorList>
            <person name="Kim H.S."/>
            <person name="Kim J.-S."/>
            <person name="Suh M.K."/>
            <person name="Eom M.K."/>
            <person name="Lee J.-S."/>
        </authorList>
    </citation>
    <scope>NUCLEOTIDE SEQUENCE [LARGE SCALE GENOMIC DNA]</scope>
    <source>
        <strain evidence="18 19">SA3-5</strain>
    </source>
</reference>
<dbReference type="InterPro" id="IPR011765">
    <property type="entry name" value="Pept_M16_N"/>
</dbReference>
<evidence type="ECO:0000259" key="16">
    <source>
        <dbReference type="Pfam" id="PF22455"/>
    </source>
</evidence>
<keyword evidence="6" id="KW-0479">Metal-binding</keyword>
<evidence type="ECO:0000256" key="3">
    <source>
        <dbReference type="ARBA" id="ARBA00007261"/>
    </source>
</evidence>
<comment type="cofactor">
    <cofactor evidence="1">
        <name>Zn(2+)</name>
        <dbReference type="ChEBI" id="CHEBI:29105"/>
    </cofactor>
</comment>
<feature type="domain" description="Coenzyme PQQ synthesis protein F C-terminal lobe" evidence="16">
    <location>
        <begin position="490"/>
        <end position="625"/>
    </location>
</feature>
<dbReference type="SUPFAM" id="SSF63411">
    <property type="entry name" value="LuxS/MPP-like metallohydrolase"/>
    <property type="match status" value="3"/>
</dbReference>
<dbReference type="Proteomes" id="UP001212042">
    <property type="component" value="Unassembled WGS sequence"/>
</dbReference>
<proteinExistence type="inferred from homology"/>
<dbReference type="InterPro" id="IPR050626">
    <property type="entry name" value="Peptidase_M16"/>
</dbReference>